<proteinExistence type="predicted"/>
<evidence type="ECO:0000313" key="1">
    <source>
        <dbReference type="EMBL" id="OGG98788.1"/>
    </source>
</evidence>
<organism evidence="1 2">
    <name type="scientific">Candidatus Lambdaproteobacteria bacterium RIFOXYD2_FULL_56_26</name>
    <dbReference type="NCBI Taxonomy" id="1817773"/>
    <lineage>
        <taxon>Bacteria</taxon>
        <taxon>Pseudomonadati</taxon>
        <taxon>Pseudomonadota</taxon>
        <taxon>Candidatus Lambdaproteobacteria</taxon>
    </lineage>
</organism>
<dbReference type="Proteomes" id="UP000177583">
    <property type="component" value="Unassembled WGS sequence"/>
</dbReference>
<reference evidence="1 2" key="1">
    <citation type="journal article" date="2016" name="Nat. Commun.">
        <title>Thousands of microbial genomes shed light on interconnected biogeochemical processes in an aquifer system.</title>
        <authorList>
            <person name="Anantharaman K."/>
            <person name="Brown C.T."/>
            <person name="Hug L.A."/>
            <person name="Sharon I."/>
            <person name="Castelle C.J."/>
            <person name="Probst A.J."/>
            <person name="Thomas B.C."/>
            <person name="Singh A."/>
            <person name="Wilkins M.J."/>
            <person name="Karaoz U."/>
            <person name="Brodie E.L."/>
            <person name="Williams K.H."/>
            <person name="Hubbard S.S."/>
            <person name="Banfield J.F."/>
        </authorList>
    </citation>
    <scope>NUCLEOTIDE SEQUENCE [LARGE SCALE GENOMIC DNA]</scope>
</reference>
<sequence>MEGQKKECQGSEGLDRCAQTVRAGPDPAGVFGQQGFAYGGDINEVVNQPVKLVFRRLCGIGFAPIMIKAFHFHPMTKVTHPPPPSGGYCILPNPARAYQKSLQAARNLIG</sequence>
<evidence type="ECO:0000313" key="2">
    <source>
        <dbReference type="Proteomes" id="UP000177583"/>
    </source>
</evidence>
<protein>
    <submittedName>
        <fullName evidence="1">Uncharacterized protein</fullName>
    </submittedName>
</protein>
<dbReference type="EMBL" id="MFNF01000068">
    <property type="protein sequence ID" value="OGG98788.1"/>
    <property type="molecule type" value="Genomic_DNA"/>
</dbReference>
<gene>
    <name evidence="1" type="ORF">A2557_13375</name>
</gene>
<comment type="caution">
    <text evidence="1">The sequence shown here is derived from an EMBL/GenBank/DDBJ whole genome shotgun (WGS) entry which is preliminary data.</text>
</comment>
<accession>A0A1F6GL03</accession>
<name>A0A1F6GL03_9PROT</name>
<dbReference type="AlphaFoldDB" id="A0A1F6GL03"/>